<reference evidence="1" key="1">
    <citation type="submission" date="2019-08" db="EMBL/GenBank/DDBJ databases">
        <authorList>
            <person name="Kucharzyk K."/>
            <person name="Murdoch R.W."/>
            <person name="Higgins S."/>
            <person name="Loffler F."/>
        </authorList>
    </citation>
    <scope>NUCLEOTIDE SEQUENCE</scope>
</reference>
<sequence>MKKYILKFMIPLLVFTGVVFSCDKNNNLDMSNLENLYAQSLSVIQKCVQGKWEVKYYVGGFAGKTQVPDNVFIEINGNKINGREFQWEKYTIQRMDIQVNYGYE</sequence>
<dbReference type="AlphaFoldDB" id="A0A644VN11"/>
<evidence type="ECO:0000313" key="1">
    <source>
        <dbReference type="EMBL" id="MPL92570.1"/>
    </source>
</evidence>
<name>A0A644VN11_9ZZZZ</name>
<proteinExistence type="predicted"/>
<accession>A0A644VN11</accession>
<organism evidence="1">
    <name type="scientific">bioreactor metagenome</name>
    <dbReference type="NCBI Taxonomy" id="1076179"/>
    <lineage>
        <taxon>unclassified sequences</taxon>
        <taxon>metagenomes</taxon>
        <taxon>ecological metagenomes</taxon>
    </lineage>
</organism>
<comment type="caution">
    <text evidence="1">The sequence shown here is derived from an EMBL/GenBank/DDBJ whole genome shotgun (WGS) entry which is preliminary data.</text>
</comment>
<gene>
    <name evidence="1" type="ORF">SDC9_38679</name>
</gene>
<protein>
    <submittedName>
        <fullName evidence="1">Uncharacterized protein</fullName>
    </submittedName>
</protein>
<dbReference type="EMBL" id="VSSQ01000362">
    <property type="protein sequence ID" value="MPL92570.1"/>
    <property type="molecule type" value="Genomic_DNA"/>
</dbReference>
<dbReference type="PROSITE" id="PS51257">
    <property type="entry name" value="PROKAR_LIPOPROTEIN"/>
    <property type="match status" value="1"/>
</dbReference>